<accession>I3SZF3</accession>
<name>I3SZF3_LOTJA</name>
<proteinExistence type="evidence at transcript level"/>
<sequence length="68" mass="7676">MAPFNLFPCQASFGAAAPVVASRIRGTLYWFLSIFMPSPLISKTITSLHLFLHHTLVLVFLASFIFRY</sequence>
<keyword evidence="1" id="KW-0812">Transmembrane</keyword>
<keyword evidence="1" id="KW-1133">Transmembrane helix</keyword>
<keyword evidence="1" id="KW-0472">Membrane</keyword>
<evidence type="ECO:0000313" key="2">
    <source>
        <dbReference type="EMBL" id="AFK45645.1"/>
    </source>
</evidence>
<reference evidence="2" key="1">
    <citation type="submission" date="2012-05" db="EMBL/GenBank/DDBJ databases">
        <authorList>
            <person name="Krishnakumar V."/>
            <person name="Cheung F."/>
            <person name="Xiao Y."/>
            <person name="Chan A."/>
            <person name="Moskal W.A."/>
            <person name="Town C.D."/>
        </authorList>
    </citation>
    <scope>NUCLEOTIDE SEQUENCE</scope>
</reference>
<dbReference type="AlphaFoldDB" id="I3SZF3"/>
<dbReference type="EMBL" id="BT145851">
    <property type="protein sequence ID" value="AFK45645.1"/>
    <property type="molecule type" value="mRNA"/>
</dbReference>
<feature type="transmembrane region" description="Helical" evidence="1">
    <location>
        <begin position="45"/>
        <end position="66"/>
    </location>
</feature>
<protein>
    <submittedName>
        <fullName evidence="2">Uncharacterized protein</fullName>
    </submittedName>
</protein>
<evidence type="ECO:0000256" key="1">
    <source>
        <dbReference type="SAM" id="Phobius"/>
    </source>
</evidence>
<organism evidence="2">
    <name type="scientific">Lotus japonicus</name>
    <name type="common">Lotus corniculatus var. japonicus</name>
    <dbReference type="NCBI Taxonomy" id="34305"/>
    <lineage>
        <taxon>Eukaryota</taxon>
        <taxon>Viridiplantae</taxon>
        <taxon>Streptophyta</taxon>
        <taxon>Embryophyta</taxon>
        <taxon>Tracheophyta</taxon>
        <taxon>Spermatophyta</taxon>
        <taxon>Magnoliopsida</taxon>
        <taxon>eudicotyledons</taxon>
        <taxon>Gunneridae</taxon>
        <taxon>Pentapetalae</taxon>
        <taxon>rosids</taxon>
        <taxon>fabids</taxon>
        <taxon>Fabales</taxon>
        <taxon>Fabaceae</taxon>
        <taxon>Papilionoideae</taxon>
        <taxon>50 kb inversion clade</taxon>
        <taxon>NPAAA clade</taxon>
        <taxon>Hologalegina</taxon>
        <taxon>robinioid clade</taxon>
        <taxon>Loteae</taxon>
        <taxon>Lotus</taxon>
    </lineage>
</organism>